<dbReference type="PANTHER" id="PTHR42852:SF18">
    <property type="entry name" value="CHROMOSOME UNDETERMINED SCAFFOLD_47, WHOLE GENOME SHOTGUN SEQUENCE"/>
    <property type="match status" value="1"/>
</dbReference>
<dbReference type="PANTHER" id="PTHR42852">
    <property type="entry name" value="THIOL:DISULFIDE INTERCHANGE PROTEIN DSBE"/>
    <property type="match status" value="1"/>
</dbReference>
<accession>A0A6J4STY9</accession>
<dbReference type="PROSITE" id="PS51352">
    <property type="entry name" value="THIOREDOXIN_2"/>
    <property type="match status" value="1"/>
</dbReference>
<dbReference type="InterPro" id="IPR013766">
    <property type="entry name" value="Thioredoxin_domain"/>
</dbReference>
<dbReference type="InterPro" id="IPR000866">
    <property type="entry name" value="AhpC/TSA"/>
</dbReference>
<dbReference type="Gene3D" id="3.40.30.10">
    <property type="entry name" value="Glutaredoxin"/>
    <property type="match status" value="1"/>
</dbReference>
<dbReference type="EMBL" id="CADCWB010000028">
    <property type="protein sequence ID" value="CAA9505081.1"/>
    <property type="molecule type" value="Genomic_DNA"/>
</dbReference>
<reference evidence="3" key="1">
    <citation type="submission" date="2020-02" db="EMBL/GenBank/DDBJ databases">
        <authorList>
            <person name="Meier V. D."/>
        </authorList>
    </citation>
    <scope>NUCLEOTIDE SEQUENCE</scope>
    <source>
        <strain evidence="3">AVDCRST_MAG62</strain>
    </source>
</reference>
<dbReference type="SUPFAM" id="SSF52833">
    <property type="entry name" value="Thioredoxin-like"/>
    <property type="match status" value="1"/>
</dbReference>
<feature type="domain" description="Thioredoxin" evidence="2">
    <location>
        <begin position="32"/>
        <end position="170"/>
    </location>
</feature>
<proteinExistence type="predicted"/>
<protein>
    <submittedName>
        <fullName evidence="3">Thiol:disulfide oxidoreductase TlpA</fullName>
    </submittedName>
</protein>
<organism evidence="3">
    <name type="scientific">uncultured Sphingomonas sp</name>
    <dbReference type="NCBI Taxonomy" id="158754"/>
    <lineage>
        <taxon>Bacteria</taxon>
        <taxon>Pseudomonadati</taxon>
        <taxon>Pseudomonadota</taxon>
        <taxon>Alphaproteobacteria</taxon>
        <taxon>Sphingomonadales</taxon>
        <taxon>Sphingomonadaceae</taxon>
        <taxon>Sphingomonas</taxon>
        <taxon>environmental samples</taxon>
    </lineage>
</organism>
<evidence type="ECO:0000256" key="1">
    <source>
        <dbReference type="SAM" id="MobiDB-lite"/>
    </source>
</evidence>
<evidence type="ECO:0000313" key="3">
    <source>
        <dbReference type="EMBL" id="CAA9505081.1"/>
    </source>
</evidence>
<feature type="region of interest" description="Disordered" evidence="1">
    <location>
        <begin position="1"/>
        <end position="52"/>
    </location>
</feature>
<dbReference type="CDD" id="cd02966">
    <property type="entry name" value="TlpA_like_family"/>
    <property type="match status" value="1"/>
</dbReference>
<sequence length="170" mass="17969">MALAGCDRQKAAPSQADQSAAPASASGGLDRSQAGKAAPDLEFRSPEGEPTSLAEFRGKPLLVNLWATWCAPCIKELPTLAALSTRPGAPQVLALSQDMGDQAKVAAFLRERNLDLEPFQDAKMDMSGALGVNILPTTVLYGPNGKEVWRYSGDMDWTGPSAAKLLAEAR</sequence>
<dbReference type="Pfam" id="PF00578">
    <property type="entry name" value="AhpC-TSA"/>
    <property type="match status" value="1"/>
</dbReference>
<dbReference type="GO" id="GO:0016209">
    <property type="term" value="F:antioxidant activity"/>
    <property type="evidence" value="ECO:0007669"/>
    <property type="project" value="InterPro"/>
</dbReference>
<dbReference type="InterPro" id="IPR050553">
    <property type="entry name" value="Thioredoxin_ResA/DsbE_sf"/>
</dbReference>
<name>A0A6J4STY9_9SPHN</name>
<dbReference type="AlphaFoldDB" id="A0A6J4STY9"/>
<dbReference type="InterPro" id="IPR036249">
    <property type="entry name" value="Thioredoxin-like_sf"/>
</dbReference>
<gene>
    <name evidence="3" type="ORF">AVDCRST_MAG62-185</name>
</gene>
<feature type="compositionally biased region" description="Low complexity" evidence="1">
    <location>
        <begin position="11"/>
        <end position="26"/>
    </location>
</feature>
<dbReference type="GO" id="GO:0016491">
    <property type="term" value="F:oxidoreductase activity"/>
    <property type="evidence" value="ECO:0007669"/>
    <property type="project" value="InterPro"/>
</dbReference>
<evidence type="ECO:0000259" key="2">
    <source>
        <dbReference type="PROSITE" id="PS51352"/>
    </source>
</evidence>